<proteinExistence type="predicted"/>
<protein>
    <submittedName>
        <fullName evidence="2">Uncharacterized protein</fullName>
    </submittedName>
</protein>
<name>A0AAW5K2V7_9BACT</name>
<dbReference type="RefSeq" id="WP_008709919.1">
    <property type="nucleotide sequence ID" value="NZ_CABKQM010000005.1"/>
</dbReference>
<comment type="caution">
    <text evidence="2">The sequence shown here is derived from an EMBL/GenBank/DDBJ whole genome shotgun (WGS) entry which is preliminary data.</text>
</comment>
<accession>A0AAW5K2V7</accession>
<evidence type="ECO:0000256" key="1">
    <source>
        <dbReference type="SAM" id="Phobius"/>
    </source>
</evidence>
<sequence length="51" mass="5523">MHALAESAVMLALYGNEGTIFAFGIIGLIYVAYRSFCNALDERRPGDGDRG</sequence>
<gene>
    <name evidence="2" type="ORF">NE630_07230</name>
</gene>
<dbReference type="Proteomes" id="UP001205919">
    <property type="component" value="Unassembled WGS sequence"/>
</dbReference>
<keyword evidence="1" id="KW-0472">Membrane</keyword>
<reference evidence="2 3" key="1">
    <citation type="submission" date="2022-06" db="EMBL/GenBank/DDBJ databases">
        <title>Isolation of gut microbiota from human fecal samples.</title>
        <authorList>
            <person name="Pamer E.G."/>
            <person name="Barat B."/>
            <person name="Waligurski E."/>
            <person name="Medina S."/>
            <person name="Paddock L."/>
            <person name="Mostad J."/>
        </authorList>
    </citation>
    <scope>NUCLEOTIDE SEQUENCE [LARGE SCALE GENOMIC DNA]</scope>
    <source>
        <strain evidence="2 3">DFI.9.90</strain>
    </source>
</reference>
<keyword evidence="3" id="KW-1185">Reference proteome</keyword>
<evidence type="ECO:0000313" key="2">
    <source>
        <dbReference type="EMBL" id="MCQ4814221.1"/>
    </source>
</evidence>
<dbReference type="AlphaFoldDB" id="A0AAW5K2V7"/>
<keyword evidence="1" id="KW-1133">Transmembrane helix</keyword>
<dbReference type="EMBL" id="JANFYT010000013">
    <property type="protein sequence ID" value="MCQ4814221.1"/>
    <property type="molecule type" value="Genomic_DNA"/>
</dbReference>
<feature type="transmembrane region" description="Helical" evidence="1">
    <location>
        <begin position="12"/>
        <end position="33"/>
    </location>
</feature>
<evidence type="ECO:0000313" key="3">
    <source>
        <dbReference type="Proteomes" id="UP001205919"/>
    </source>
</evidence>
<keyword evidence="1" id="KW-0812">Transmembrane</keyword>
<organism evidence="2 3">
    <name type="scientific">Cloacibacillus evryensis</name>
    <dbReference type="NCBI Taxonomy" id="508460"/>
    <lineage>
        <taxon>Bacteria</taxon>
        <taxon>Thermotogati</taxon>
        <taxon>Synergistota</taxon>
        <taxon>Synergistia</taxon>
        <taxon>Synergistales</taxon>
        <taxon>Synergistaceae</taxon>
        <taxon>Cloacibacillus</taxon>
    </lineage>
</organism>